<dbReference type="OrthoDB" id="3145038at2759"/>
<reference evidence="2 3" key="1">
    <citation type="submission" date="2014-04" db="EMBL/GenBank/DDBJ databases">
        <authorList>
            <consortium name="DOE Joint Genome Institute"/>
            <person name="Kuo A."/>
            <person name="Kohler A."/>
            <person name="Nagy L.G."/>
            <person name="Floudas D."/>
            <person name="Copeland A."/>
            <person name="Barry K.W."/>
            <person name="Cichocki N."/>
            <person name="Veneault-Fourrey C."/>
            <person name="LaButti K."/>
            <person name="Lindquist E.A."/>
            <person name="Lipzen A."/>
            <person name="Lundell T."/>
            <person name="Morin E."/>
            <person name="Murat C."/>
            <person name="Sun H."/>
            <person name="Tunlid A."/>
            <person name="Henrissat B."/>
            <person name="Grigoriev I.V."/>
            <person name="Hibbett D.S."/>
            <person name="Martin F."/>
            <person name="Nordberg H.P."/>
            <person name="Cantor M.N."/>
            <person name="Hua S.X."/>
        </authorList>
    </citation>
    <scope>NUCLEOTIDE SEQUENCE [LARGE SCALE GENOMIC DNA]</scope>
    <source>
        <strain evidence="2 3">LaAM-08-1</strain>
    </source>
</reference>
<dbReference type="SUPFAM" id="SSF81383">
    <property type="entry name" value="F-box domain"/>
    <property type="match status" value="1"/>
</dbReference>
<dbReference type="InterPro" id="IPR036322">
    <property type="entry name" value="WD40_repeat_dom_sf"/>
</dbReference>
<dbReference type="SMART" id="SM00256">
    <property type="entry name" value="FBOX"/>
    <property type="match status" value="1"/>
</dbReference>
<gene>
    <name evidence="2" type="ORF">K443DRAFT_683326</name>
</gene>
<dbReference type="AlphaFoldDB" id="A0A0C9WJQ0"/>
<organism evidence="2 3">
    <name type="scientific">Laccaria amethystina LaAM-08-1</name>
    <dbReference type="NCBI Taxonomy" id="1095629"/>
    <lineage>
        <taxon>Eukaryota</taxon>
        <taxon>Fungi</taxon>
        <taxon>Dikarya</taxon>
        <taxon>Basidiomycota</taxon>
        <taxon>Agaricomycotina</taxon>
        <taxon>Agaricomycetes</taxon>
        <taxon>Agaricomycetidae</taxon>
        <taxon>Agaricales</taxon>
        <taxon>Agaricineae</taxon>
        <taxon>Hydnangiaceae</taxon>
        <taxon>Laccaria</taxon>
    </lineage>
</organism>
<feature type="domain" description="F-box" evidence="1">
    <location>
        <begin position="18"/>
        <end position="58"/>
    </location>
</feature>
<name>A0A0C9WJQ0_9AGAR</name>
<keyword evidence="3" id="KW-1185">Reference proteome</keyword>
<reference evidence="3" key="2">
    <citation type="submission" date="2015-01" db="EMBL/GenBank/DDBJ databases">
        <title>Evolutionary Origins and Diversification of the Mycorrhizal Mutualists.</title>
        <authorList>
            <consortium name="DOE Joint Genome Institute"/>
            <consortium name="Mycorrhizal Genomics Consortium"/>
            <person name="Kohler A."/>
            <person name="Kuo A."/>
            <person name="Nagy L.G."/>
            <person name="Floudas D."/>
            <person name="Copeland A."/>
            <person name="Barry K.W."/>
            <person name="Cichocki N."/>
            <person name="Veneault-Fourrey C."/>
            <person name="LaButti K."/>
            <person name="Lindquist E.A."/>
            <person name="Lipzen A."/>
            <person name="Lundell T."/>
            <person name="Morin E."/>
            <person name="Murat C."/>
            <person name="Riley R."/>
            <person name="Ohm R."/>
            <person name="Sun H."/>
            <person name="Tunlid A."/>
            <person name="Henrissat B."/>
            <person name="Grigoriev I.V."/>
            <person name="Hibbett D.S."/>
            <person name="Martin F."/>
        </authorList>
    </citation>
    <scope>NUCLEOTIDE SEQUENCE [LARGE SCALE GENOMIC DNA]</scope>
    <source>
        <strain evidence="3">LaAM-08-1</strain>
    </source>
</reference>
<accession>A0A0C9WJQ0</accession>
<dbReference type="Pfam" id="PF00646">
    <property type="entry name" value="F-box"/>
    <property type="match status" value="1"/>
</dbReference>
<evidence type="ECO:0000313" key="2">
    <source>
        <dbReference type="EMBL" id="KIJ95079.1"/>
    </source>
</evidence>
<sequence>MMLQKPTEGGHDLRLPNLLTDVLIQIQSFLDPKDILSLRKTSRVLYATSKLCIVWINALQRVCSMHGVSLSTFHPLEHLSPTELENAALCPFRFVNRVDASITAGEDMEPLATRVIVPNLSPLTPTEAMDIPFNCISIFLIPGGRFIFADTTDHGLCLWDLGIHTGSPIKPSPLALLHKASGEITRFTSPTPDAHGVYICIAGEMNLNTERTRLSVHEIYPSFPDVTFRPTHSLEVRGEVDDIYIYRNVLACNHDNNQVTVWNFMQNKGVSWEYTEHIADVIIFADSLILVEVDYLTVWDIPDSFYLPIDDMKGVPLIQHLPRWKLARHDIAMSVQSLLSPPSQWVSPGCRLPFFGLCTPPEAEGYAASMQCYTFESINPPHNSQLQRFDPLPAGFVHSLPFSIIVSENFLRHLRFCDRYLVIAWLDGSYVNISLMPTPVDPYKEVPSKTQNLNFNSDHSEDLVINDFDFCPASGRLVVTTDSGDIRIMDYLSPPCIPPSIILSKV</sequence>
<dbReference type="EMBL" id="KN838768">
    <property type="protein sequence ID" value="KIJ95079.1"/>
    <property type="molecule type" value="Genomic_DNA"/>
</dbReference>
<dbReference type="InterPro" id="IPR001810">
    <property type="entry name" value="F-box_dom"/>
</dbReference>
<evidence type="ECO:0000259" key="1">
    <source>
        <dbReference type="SMART" id="SM00256"/>
    </source>
</evidence>
<dbReference type="InterPro" id="IPR036047">
    <property type="entry name" value="F-box-like_dom_sf"/>
</dbReference>
<dbReference type="HOGENOM" id="CLU_033171_0_0_1"/>
<dbReference type="SUPFAM" id="SSF50978">
    <property type="entry name" value="WD40 repeat-like"/>
    <property type="match status" value="1"/>
</dbReference>
<dbReference type="Proteomes" id="UP000054477">
    <property type="component" value="Unassembled WGS sequence"/>
</dbReference>
<proteinExistence type="predicted"/>
<protein>
    <recommendedName>
        <fullName evidence="1">F-box domain-containing protein</fullName>
    </recommendedName>
</protein>
<evidence type="ECO:0000313" key="3">
    <source>
        <dbReference type="Proteomes" id="UP000054477"/>
    </source>
</evidence>